<keyword evidence="1" id="KW-0812">Transmembrane</keyword>
<protein>
    <submittedName>
        <fullName evidence="3">Pilus assembly protein</fullName>
    </submittedName>
</protein>
<dbReference type="Proteomes" id="UP000266327">
    <property type="component" value="Unassembled WGS sequence"/>
</dbReference>
<evidence type="ECO:0000313" key="3">
    <source>
        <dbReference type="EMBL" id="RJG03665.1"/>
    </source>
</evidence>
<keyword evidence="1" id="KW-0472">Membrane</keyword>
<proteinExistence type="predicted"/>
<dbReference type="OrthoDB" id="5397339at2"/>
<dbReference type="Pfam" id="PF07811">
    <property type="entry name" value="TadE"/>
    <property type="match status" value="1"/>
</dbReference>
<keyword evidence="1" id="KW-1133">Transmembrane helix</keyword>
<accession>A0A3A3G7Q6</accession>
<feature type="transmembrane region" description="Helical" evidence="1">
    <location>
        <begin position="12"/>
        <end position="34"/>
    </location>
</feature>
<dbReference type="RefSeq" id="WP_119787154.1">
    <property type="nucleotide sequence ID" value="NZ_QYUQ01000002.1"/>
</dbReference>
<name>A0A3A3G7Q6_9BURK</name>
<evidence type="ECO:0000313" key="4">
    <source>
        <dbReference type="Proteomes" id="UP000266327"/>
    </source>
</evidence>
<keyword evidence="4" id="KW-1185">Reference proteome</keyword>
<comment type="caution">
    <text evidence="3">The sequence shown here is derived from an EMBL/GenBank/DDBJ whole genome shotgun (WGS) entry which is preliminary data.</text>
</comment>
<reference evidence="4" key="1">
    <citation type="submission" date="2018-09" db="EMBL/GenBank/DDBJ databases">
        <authorList>
            <person name="Zhu H."/>
        </authorList>
    </citation>
    <scope>NUCLEOTIDE SEQUENCE [LARGE SCALE GENOMIC DNA]</scope>
    <source>
        <strain evidence="4">K1S02-23</strain>
    </source>
</reference>
<gene>
    <name evidence="3" type="ORF">D3878_20440</name>
</gene>
<sequence length="169" mass="18124">MRTFHLPPDSQRGAAAVEFAIVCLLFFTILFAILEFGRMLYVYNTMQEVTRRAARAAVVRWIDQTASIKSIALFGGTSIPAGAEVTADKINIAYLNKAGAVAAPLPVDPGDNLSACGDALRTAECIYTVRVSIDGVAYSPMVSLFSFLNIALPTSVVTMHAESLGFESN</sequence>
<dbReference type="AlphaFoldDB" id="A0A3A3G7Q6"/>
<organism evidence="3 4">
    <name type="scientific">Noviherbaspirillum sedimenti</name>
    <dbReference type="NCBI Taxonomy" id="2320865"/>
    <lineage>
        <taxon>Bacteria</taxon>
        <taxon>Pseudomonadati</taxon>
        <taxon>Pseudomonadota</taxon>
        <taxon>Betaproteobacteria</taxon>
        <taxon>Burkholderiales</taxon>
        <taxon>Oxalobacteraceae</taxon>
        <taxon>Noviherbaspirillum</taxon>
    </lineage>
</organism>
<dbReference type="InterPro" id="IPR012495">
    <property type="entry name" value="TadE-like_dom"/>
</dbReference>
<evidence type="ECO:0000256" key="1">
    <source>
        <dbReference type="SAM" id="Phobius"/>
    </source>
</evidence>
<evidence type="ECO:0000259" key="2">
    <source>
        <dbReference type="Pfam" id="PF07811"/>
    </source>
</evidence>
<dbReference type="EMBL" id="QYUQ01000002">
    <property type="protein sequence ID" value="RJG03665.1"/>
    <property type="molecule type" value="Genomic_DNA"/>
</dbReference>
<feature type="domain" description="TadE-like" evidence="2">
    <location>
        <begin position="13"/>
        <end position="55"/>
    </location>
</feature>